<keyword evidence="3" id="KW-1185">Reference proteome</keyword>
<dbReference type="RefSeq" id="WP_191209227.1">
    <property type="nucleotide sequence ID" value="NZ_BAABKL010000036.1"/>
</dbReference>
<dbReference type="EMBL" id="JACXYU010000004">
    <property type="protein sequence ID" value="MBD3931913.1"/>
    <property type="molecule type" value="Genomic_DNA"/>
</dbReference>
<evidence type="ECO:0000313" key="3">
    <source>
        <dbReference type="Proteomes" id="UP000632289"/>
    </source>
</evidence>
<name>A0A927EYR9_9ACTN</name>
<feature type="region of interest" description="Disordered" evidence="1">
    <location>
        <begin position="54"/>
        <end position="95"/>
    </location>
</feature>
<gene>
    <name evidence="2" type="ORF">IF129_10135</name>
</gene>
<organism evidence="2 3">
    <name type="scientific">Streptomyces chumphonensis</name>
    <dbReference type="NCBI Taxonomy" id="1214925"/>
    <lineage>
        <taxon>Bacteria</taxon>
        <taxon>Bacillati</taxon>
        <taxon>Actinomycetota</taxon>
        <taxon>Actinomycetes</taxon>
        <taxon>Kitasatosporales</taxon>
        <taxon>Streptomycetaceae</taxon>
        <taxon>Streptomyces</taxon>
    </lineage>
</organism>
<evidence type="ECO:0000256" key="1">
    <source>
        <dbReference type="SAM" id="MobiDB-lite"/>
    </source>
</evidence>
<reference evidence="2" key="1">
    <citation type="submission" date="2020-09" db="EMBL/GenBank/DDBJ databases">
        <title>Secondary metabolite and genome analysis of marine Streptomyces chumphonensis KK1-2T.</title>
        <authorList>
            <person name="Phongsopitanun W."/>
            <person name="Kanchanasin P."/>
            <person name="Pittayakhajonwut P."/>
            <person name="Suwanborirux K."/>
            <person name="Tanasupawat S."/>
        </authorList>
    </citation>
    <scope>NUCLEOTIDE SEQUENCE</scope>
    <source>
        <strain evidence="2">KK1-2</strain>
    </source>
</reference>
<comment type="caution">
    <text evidence="2">The sequence shown here is derived from an EMBL/GenBank/DDBJ whole genome shotgun (WGS) entry which is preliminary data.</text>
</comment>
<accession>A0A927EYR9</accession>
<evidence type="ECO:0000313" key="2">
    <source>
        <dbReference type="EMBL" id="MBD3931913.1"/>
    </source>
</evidence>
<dbReference type="AlphaFoldDB" id="A0A927EYR9"/>
<sequence length="95" mass="10296">MTAPRSLQRCPDCRQLRDDVRPVALIEANSGPGWTRRACLACVPSCPLDTEPVDRIDGKGLEGSSVNSVDADPVRESEAPPLCPLDVAEPERVDR</sequence>
<dbReference type="Proteomes" id="UP000632289">
    <property type="component" value="Unassembled WGS sequence"/>
</dbReference>
<proteinExistence type="predicted"/>
<protein>
    <submittedName>
        <fullName evidence="2">Uncharacterized protein</fullName>
    </submittedName>
</protein>